<dbReference type="Proteomes" id="UP000749293">
    <property type="component" value="Unassembled WGS sequence"/>
</dbReference>
<comment type="caution">
    <text evidence="4">The sequence shown here is derived from an EMBL/GenBank/DDBJ whole genome shotgun (WGS) entry which is preliminary data.</text>
</comment>
<sequence>MSRVVACTATPSAWSTSAVKRRKTEDSALKEQEDRRALLRRHVRRNVNLADETCVPPSLLGRELGMGVGMGMGMGKSMSMSGGGVGSWSDVVSAAAWADGLVHRGHVRWSPGVDAHPPGVGNLSCLWVGEVGPGTGVVFAPDHEETSPLTCPVPLDQDGNIDVHGTRLPFRYADRVRCPQMSGVEYHSASRGVLLTSRAPRAHVGLSLLKPFGDDVEYHPYQYLSTRSNRRDTVVNGCAAAPSPSNLLCVLATNSGVVSVSLDGSMSSVGSAVAAAAPEQALPKEILDVDFQNPNVVFAGGRSPRIWMADLRSPDNQWASVRHASSVARLRAVGANQIVACGPRNAMALYDVRFVSRRQQRQQQQDRPLVEFPEYRNEAQIHVGFDVWPPGQQSGAGAGGVPPVAAAAHEDGSVALYSLSSGRRLPCRALRDTVNRLREPARPARYGGGRPSAPAGRNRLVGPVKALRFAEMSSDGSPSLWVGQGPSVDKYTFGRGEDDE</sequence>
<keyword evidence="1" id="KW-0853">WD repeat</keyword>
<evidence type="ECO:0000313" key="5">
    <source>
        <dbReference type="Proteomes" id="UP000749293"/>
    </source>
</evidence>
<keyword evidence="5" id="KW-1185">Reference proteome</keyword>
<dbReference type="AlphaFoldDB" id="A0A9P5D2C7"/>
<gene>
    <name evidence="4" type="ORF">GMORB2_6423</name>
</gene>
<feature type="region of interest" description="Disordered" evidence="3">
    <location>
        <begin position="474"/>
        <end position="500"/>
    </location>
</feature>
<name>A0A9P5D2C7_9HYPO</name>
<proteinExistence type="predicted"/>
<evidence type="ECO:0000256" key="3">
    <source>
        <dbReference type="SAM" id="MobiDB-lite"/>
    </source>
</evidence>
<dbReference type="InterPro" id="IPR036322">
    <property type="entry name" value="WD40_repeat_dom_sf"/>
</dbReference>
<protein>
    <recommendedName>
        <fullName evidence="6">Myocyte-specific enhancer factor 2d</fullName>
    </recommendedName>
</protein>
<accession>A0A9P5D2C7</accession>
<dbReference type="OrthoDB" id="128867at2759"/>
<dbReference type="SUPFAM" id="SSF50978">
    <property type="entry name" value="WD40 repeat-like"/>
    <property type="match status" value="1"/>
</dbReference>
<dbReference type="EMBL" id="JAANYQ010000006">
    <property type="protein sequence ID" value="KAF4123722.1"/>
    <property type="molecule type" value="Genomic_DNA"/>
</dbReference>
<keyword evidence="2" id="KW-0677">Repeat</keyword>
<organism evidence="4 5">
    <name type="scientific">Geosmithia morbida</name>
    <dbReference type="NCBI Taxonomy" id="1094350"/>
    <lineage>
        <taxon>Eukaryota</taxon>
        <taxon>Fungi</taxon>
        <taxon>Dikarya</taxon>
        <taxon>Ascomycota</taxon>
        <taxon>Pezizomycotina</taxon>
        <taxon>Sordariomycetes</taxon>
        <taxon>Hypocreomycetidae</taxon>
        <taxon>Hypocreales</taxon>
        <taxon>Bionectriaceae</taxon>
        <taxon>Geosmithia</taxon>
    </lineage>
</organism>
<dbReference type="RefSeq" id="XP_035322374.1">
    <property type="nucleotide sequence ID" value="XM_035468393.1"/>
</dbReference>
<dbReference type="InterPro" id="IPR052254">
    <property type="entry name" value="CUL4-DDB1_E3_ligase_receptor"/>
</dbReference>
<evidence type="ECO:0000313" key="4">
    <source>
        <dbReference type="EMBL" id="KAF4123722.1"/>
    </source>
</evidence>
<dbReference type="PANTHER" id="PTHR44472">
    <property type="entry name" value="DDB1- AND CUL4-ASSOCIATED FACTOR 4-RELATED"/>
    <property type="match status" value="1"/>
</dbReference>
<dbReference type="PANTHER" id="PTHR44472:SF1">
    <property type="entry name" value="DDB1 AND CUL4 ASSOCIATED FACTOR 4"/>
    <property type="match status" value="1"/>
</dbReference>
<evidence type="ECO:0008006" key="6">
    <source>
        <dbReference type="Google" id="ProtNLM"/>
    </source>
</evidence>
<dbReference type="GO" id="GO:0080008">
    <property type="term" value="C:Cul4-RING E3 ubiquitin ligase complex"/>
    <property type="evidence" value="ECO:0007669"/>
    <property type="project" value="TreeGrafter"/>
</dbReference>
<reference evidence="4" key="1">
    <citation type="submission" date="2020-03" db="EMBL/GenBank/DDBJ databases">
        <title>Site-based positive gene gene selection in Geosmithia morbida across the United States reveals a broad range of putative effectors and factors for local host and environmental adapation.</title>
        <authorList>
            <person name="Onufrak A."/>
            <person name="Murdoch R.W."/>
            <person name="Gazis R."/>
            <person name="Huff M."/>
            <person name="Staton M."/>
            <person name="Klingeman W."/>
            <person name="Hadziabdic D."/>
        </authorList>
    </citation>
    <scope>NUCLEOTIDE SEQUENCE</scope>
    <source>
        <strain evidence="4">1262</strain>
    </source>
</reference>
<dbReference type="GeneID" id="55972648"/>
<evidence type="ECO:0000256" key="1">
    <source>
        <dbReference type="ARBA" id="ARBA00022574"/>
    </source>
</evidence>
<evidence type="ECO:0000256" key="2">
    <source>
        <dbReference type="ARBA" id="ARBA00022737"/>
    </source>
</evidence>